<protein>
    <submittedName>
        <fullName evidence="1">Uncharacterized protein</fullName>
    </submittedName>
</protein>
<name>A0ABS3RII2_9ACTN</name>
<keyword evidence="2" id="KW-1185">Reference proteome</keyword>
<organism evidence="1 2">
    <name type="scientific">Actinomadura violacea</name>
    <dbReference type="NCBI Taxonomy" id="2819934"/>
    <lineage>
        <taxon>Bacteria</taxon>
        <taxon>Bacillati</taxon>
        <taxon>Actinomycetota</taxon>
        <taxon>Actinomycetes</taxon>
        <taxon>Streptosporangiales</taxon>
        <taxon>Thermomonosporaceae</taxon>
        <taxon>Actinomadura</taxon>
    </lineage>
</organism>
<dbReference type="RefSeq" id="WP_208236564.1">
    <property type="nucleotide sequence ID" value="NZ_JAGEPF010000002.1"/>
</dbReference>
<gene>
    <name evidence="1" type="ORF">J4709_02915</name>
</gene>
<dbReference type="EMBL" id="JAGEPF010000002">
    <property type="protein sequence ID" value="MBO2456541.1"/>
    <property type="molecule type" value="Genomic_DNA"/>
</dbReference>
<comment type="caution">
    <text evidence="1">The sequence shown here is derived from an EMBL/GenBank/DDBJ whole genome shotgun (WGS) entry which is preliminary data.</text>
</comment>
<dbReference type="Proteomes" id="UP000680206">
    <property type="component" value="Unassembled WGS sequence"/>
</dbReference>
<accession>A0ABS3RII2</accession>
<reference evidence="1 2" key="1">
    <citation type="submission" date="2021-03" db="EMBL/GenBank/DDBJ databases">
        <title>Actinomadura violae sp. nov., isolated from lichen in Thailand.</title>
        <authorList>
            <person name="Kanchanasin P."/>
            <person name="Saeng-In P."/>
            <person name="Phongsopitanun W."/>
            <person name="Yuki M."/>
            <person name="Kudo T."/>
            <person name="Ohkuma M."/>
            <person name="Tanasupawat S."/>
        </authorList>
    </citation>
    <scope>NUCLEOTIDE SEQUENCE [LARGE SCALE GENOMIC DNA]</scope>
    <source>
        <strain evidence="1 2">LCR2-06</strain>
    </source>
</reference>
<sequence length="88" mass="9238">MTNLPGSVGPYESDQQAAATVREAYAAGPLAPHGTLARFNRDRLTAACEAAGVELGAYDRRVVEWLAGWEPETVAVVVGLVLRAGGRS</sequence>
<evidence type="ECO:0000313" key="2">
    <source>
        <dbReference type="Proteomes" id="UP000680206"/>
    </source>
</evidence>
<evidence type="ECO:0000313" key="1">
    <source>
        <dbReference type="EMBL" id="MBO2456541.1"/>
    </source>
</evidence>
<proteinExistence type="predicted"/>